<evidence type="ECO:0000313" key="2">
    <source>
        <dbReference type="EMBL" id="CAM75332.1"/>
    </source>
</evidence>
<gene>
    <name evidence="2" type="ORF">MGR_1652</name>
</gene>
<proteinExistence type="predicted"/>
<dbReference type="EMBL" id="CU459003">
    <property type="protein sequence ID" value="CAM75332.1"/>
    <property type="molecule type" value="Genomic_DNA"/>
</dbReference>
<evidence type="ECO:0000259" key="1">
    <source>
        <dbReference type="PROSITE" id="PS51186"/>
    </source>
</evidence>
<dbReference type="PANTHER" id="PTHR47237:SF1">
    <property type="entry name" value="SLL0310 PROTEIN"/>
    <property type="match status" value="1"/>
</dbReference>
<dbReference type="Pfam" id="PF18014">
    <property type="entry name" value="Acetyltransf_18"/>
    <property type="match status" value="1"/>
</dbReference>
<organism evidence="2">
    <name type="scientific">Magnetospirillum gryphiswaldense</name>
    <dbReference type="NCBI Taxonomy" id="55518"/>
    <lineage>
        <taxon>Bacteria</taxon>
        <taxon>Pseudomonadati</taxon>
        <taxon>Pseudomonadota</taxon>
        <taxon>Alphaproteobacteria</taxon>
        <taxon>Rhodospirillales</taxon>
        <taxon>Rhodospirillaceae</taxon>
        <taxon>Magnetospirillum</taxon>
    </lineage>
</organism>
<dbReference type="PROSITE" id="PS51186">
    <property type="entry name" value="GNAT"/>
    <property type="match status" value="1"/>
</dbReference>
<feature type="domain" description="N-acetyltransferase" evidence="1">
    <location>
        <begin position="6"/>
        <end position="147"/>
    </location>
</feature>
<dbReference type="Gene3D" id="3.40.630.30">
    <property type="match status" value="1"/>
</dbReference>
<reference evidence="2" key="1">
    <citation type="journal article" date="2007" name="J. Bacteriol.">
        <title>Comparative genome analysis of four magnetotactic bacteria reveals a complex set of group-specific genes implicated in magnetosome biomineralization and function.</title>
        <authorList>
            <person name="Richter M."/>
            <person name="Kube M."/>
            <person name="Bazylinski D.A."/>
            <person name="Lombardot T."/>
            <person name="Gloeckner F.O."/>
            <person name="Reinhardt R."/>
            <person name="Schueler D."/>
        </authorList>
    </citation>
    <scope>NUCLEOTIDE SEQUENCE</scope>
    <source>
        <strain evidence="2">MSR-1</strain>
    </source>
</reference>
<accession>A4TXH5</accession>
<dbReference type="InterPro" id="IPR052729">
    <property type="entry name" value="Acyl/Acetyltrans_Enzymes"/>
</dbReference>
<dbReference type="Pfam" id="PF00583">
    <property type="entry name" value="Acetyltransf_1"/>
    <property type="match status" value="1"/>
</dbReference>
<dbReference type="InterPro" id="IPR000182">
    <property type="entry name" value="GNAT_dom"/>
</dbReference>
<dbReference type="SUPFAM" id="SSF55729">
    <property type="entry name" value="Acyl-CoA N-acyltransferases (Nat)"/>
    <property type="match status" value="1"/>
</dbReference>
<protein>
    <submittedName>
        <fullName evidence="2">GCN5-related N-acetyltransferase</fullName>
    </submittedName>
</protein>
<dbReference type="AlphaFoldDB" id="A4TXH5"/>
<sequence length="285" mass="30619">MAMTAPSITPMRADEVPVLEEWAAQEGWNPGLADLAIAYAVDPAAFIALRRGDELIGGGTIFSHSSQFGFMGLFIIRAALRGQGLGTELWHQRLTLLRGRLVPGATIGMDGVFAMVPFYEKGGFRLAHRDLRFEGIAHGVTDPQARPYPEISFGEIAAYDRRFFPAPRPAFLLRWLEQPGAQVLGLRGEHGLSGYGVARPCRSGFKLGPVFADSPDVAERLIGSLLAAIPGEKVALDVPEPNGAGLELAAKFGLRESFGCARMYHGPAPALPLDGIFGVTSFEFG</sequence>
<dbReference type="PANTHER" id="PTHR47237">
    <property type="entry name" value="SLL0310 PROTEIN"/>
    <property type="match status" value="1"/>
</dbReference>
<dbReference type="Gene3D" id="3.40.630.90">
    <property type="match status" value="1"/>
</dbReference>
<keyword evidence="2" id="KW-0808">Transferase</keyword>
<dbReference type="GO" id="GO:0016747">
    <property type="term" value="F:acyltransferase activity, transferring groups other than amino-acyl groups"/>
    <property type="evidence" value="ECO:0007669"/>
    <property type="project" value="InterPro"/>
</dbReference>
<dbReference type="InterPro" id="IPR041496">
    <property type="entry name" value="YitH/HolE_GNAT"/>
</dbReference>
<name>A4TXH5_9PROT</name>
<dbReference type="InterPro" id="IPR016181">
    <property type="entry name" value="Acyl_CoA_acyltransferase"/>
</dbReference>